<dbReference type="PRINTS" id="PR00363">
    <property type="entry name" value="CYTOCHROMEB5"/>
</dbReference>
<dbReference type="Pfam" id="PF00173">
    <property type="entry name" value="Cyt-b5"/>
    <property type="match status" value="1"/>
</dbReference>
<dbReference type="SUPFAM" id="SSF55856">
    <property type="entry name" value="Cytochrome b5-like heme/steroid binding domain"/>
    <property type="match status" value="1"/>
</dbReference>
<keyword evidence="6" id="KW-0472">Membrane</keyword>
<evidence type="ECO:0000256" key="7">
    <source>
        <dbReference type="ARBA" id="ARBA00038168"/>
    </source>
</evidence>
<dbReference type="PROSITE" id="PS00191">
    <property type="entry name" value="CYTOCHROME_B5_1"/>
    <property type="match status" value="1"/>
</dbReference>
<evidence type="ECO:0000313" key="10">
    <source>
        <dbReference type="EMBL" id="CAG9771826.1"/>
    </source>
</evidence>
<dbReference type="EMBL" id="OU892283">
    <property type="protein sequence ID" value="CAG9771826.1"/>
    <property type="molecule type" value="Genomic_DNA"/>
</dbReference>
<name>A0A9N9MVK1_9CUCU</name>
<evidence type="ECO:0000256" key="8">
    <source>
        <dbReference type="RuleBase" id="RU362121"/>
    </source>
</evidence>
<protein>
    <recommendedName>
        <fullName evidence="9">Cytochrome b5 heme-binding domain-containing protein</fullName>
    </recommendedName>
</protein>
<dbReference type="PROSITE" id="PS50255">
    <property type="entry name" value="CYTOCHROME_B5_2"/>
    <property type="match status" value="1"/>
</dbReference>
<feature type="domain" description="Cytochrome b5 heme-binding" evidence="9">
    <location>
        <begin position="31"/>
        <end position="107"/>
    </location>
</feature>
<comment type="similarity">
    <text evidence="7 8">Belongs to the cytochrome b5 family.</text>
</comment>
<comment type="subcellular location">
    <subcellularLocation>
        <location evidence="1">Membrane</location>
    </subcellularLocation>
</comment>
<evidence type="ECO:0000256" key="6">
    <source>
        <dbReference type="ARBA" id="ARBA00023136"/>
    </source>
</evidence>
<dbReference type="InterPro" id="IPR050668">
    <property type="entry name" value="Cytochrome_b5"/>
</dbReference>
<evidence type="ECO:0000256" key="1">
    <source>
        <dbReference type="ARBA" id="ARBA00004370"/>
    </source>
</evidence>
<dbReference type="PANTHER" id="PTHR19359:SF41">
    <property type="entry name" value="GEO08203P1"/>
    <property type="match status" value="1"/>
</dbReference>
<sequence length="126" mass="13958">MAKTITNVFGSANSSSNLLASPQQAVTKPEDREISLQEVEWHDSPKDCWIVIYDRVYDVTDFLDTHPGGEDILLEHAGRDATVAFRGSGHSAQAIRALDKYLIGSLPLHERLFRKLGGIRLSDIPV</sequence>
<evidence type="ECO:0000256" key="2">
    <source>
        <dbReference type="ARBA" id="ARBA00022617"/>
    </source>
</evidence>
<evidence type="ECO:0000313" key="11">
    <source>
        <dbReference type="Proteomes" id="UP001152799"/>
    </source>
</evidence>
<dbReference type="Gene3D" id="3.10.120.10">
    <property type="entry name" value="Cytochrome b5-like heme/steroid binding domain"/>
    <property type="match status" value="1"/>
</dbReference>
<evidence type="ECO:0000256" key="4">
    <source>
        <dbReference type="ARBA" id="ARBA00022723"/>
    </source>
</evidence>
<accession>A0A9N9MVK1</accession>
<gene>
    <name evidence="10" type="ORF">CEUTPL_LOCUS12251</name>
</gene>
<proteinExistence type="inferred from homology"/>
<evidence type="ECO:0000256" key="5">
    <source>
        <dbReference type="ARBA" id="ARBA00023004"/>
    </source>
</evidence>
<dbReference type="PANTHER" id="PTHR19359">
    <property type="entry name" value="CYTOCHROME B5"/>
    <property type="match status" value="1"/>
</dbReference>
<dbReference type="Proteomes" id="UP001152799">
    <property type="component" value="Chromosome 7"/>
</dbReference>
<dbReference type="GO" id="GO:0020037">
    <property type="term" value="F:heme binding"/>
    <property type="evidence" value="ECO:0007669"/>
    <property type="project" value="UniProtKB-UniRule"/>
</dbReference>
<dbReference type="FunFam" id="3.10.120.10:FF:000002">
    <property type="entry name" value="Cytochrome b5 type B"/>
    <property type="match status" value="1"/>
</dbReference>
<dbReference type="OrthoDB" id="260519at2759"/>
<dbReference type="InterPro" id="IPR018506">
    <property type="entry name" value="Cyt_B5_heme-BS"/>
</dbReference>
<dbReference type="GO" id="GO:0016020">
    <property type="term" value="C:membrane"/>
    <property type="evidence" value="ECO:0007669"/>
    <property type="project" value="UniProtKB-SubCell"/>
</dbReference>
<dbReference type="InterPro" id="IPR001199">
    <property type="entry name" value="Cyt_B5-like_heme/steroid-bd"/>
</dbReference>
<keyword evidence="4 8" id="KW-0479">Metal-binding</keyword>
<keyword evidence="2 8" id="KW-0349">Heme</keyword>
<evidence type="ECO:0000256" key="3">
    <source>
        <dbReference type="ARBA" id="ARBA00022692"/>
    </source>
</evidence>
<keyword evidence="5 8" id="KW-0408">Iron</keyword>
<keyword evidence="3" id="KW-0812">Transmembrane</keyword>
<evidence type="ECO:0000259" key="9">
    <source>
        <dbReference type="PROSITE" id="PS50255"/>
    </source>
</evidence>
<dbReference type="GO" id="GO:0046872">
    <property type="term" value="F:metal ion binding"/>
    <property type="evidence" value="ECO:0007669"/>
    <property type="project" value="UniProtKB-UniRule"/>
</dbReference>
<organism evidence="10 11">
    <name type="scientific">Ceutorhynchus assimilis</name>
    <name type="common">cabbage seed weevil</name>
    <dbReference type="NCBI Taxonomy" id="467358"/>
    <lineage>
        <taxon>Eukaryota</taxon>
        <taxon>Metazoa</taxon>
        <taxon>Ecdysozoa</taxon>
        <taxon>Arthropoda</taxon>
        <taxon>Hexapoda</taxon>
        <taxon>Insecta</taxon>
        <taxon>Pterygota</taxon>
        <taxon>Neoptera</taxon>
        <taxon>Endopterygota</taxon>
        <taxon>Coleoptera</taxon>
        <taxon>Polyphaga</taxon>
        <taxon>Cucujiformia</taxon>
        <taxon>Curculionidae</taxon>
        <taxon>Ceutorhynchinae</taxon>
        <taxon>Ceutorhynchus</taxon>
    </lineage>
</organism>
<dbReference type="AlphaFoldDB" id="A0A9N9MVK1"/>
<reference evidence="10" key="1">
    <citation type="submission" date="2022-01" db="EMBL/GenBank/DDBJ databases">
        <authorList>
            <person name="King R."/>
        </authorList>
    </citation>
    <scope>NUCLEOTIDE SEQUENCE</scope>
</reference>
<dbReference type="SMART" id="SM01117">
    <property type="entry name" value="Cyt-b5"/>
    <property type="match status" value="1"/>
</dbReference>
<dbReference type="InterPro" id="IPR036400">
    <property type="entry name" value="Cyt_B5-like_heme/steroid_sf"/>
</dbReference>
<keyword evidence="11" id="KW-1185">Reference proteome</keyword>